<keyword evidence="3" id="KW-1185">Reference proteome</keyword>
<dbReference type="AlphaFoldDB" id="A0A3L7A4D5"/>
<dbReference type="Proteomes" id="UP000272503">
    <property type="component" value="Unassembled WGS sequence"/>
</dbReference>
<gene>
    <name evidence="2" type="ORF">D9V32_11060</name>
</gene>
<dbReference type="RefSeq" id="WP_121648969.1">
    <property type="nucleotide sequence ID" value="NZ_RCUX01000008.1"/>
</dbReference>
<dbReference type="InterPro" id="IPR000182">
    <property type="entry name" value="GNAT_dom"/>
</dbReference>
<sequence>MSPVFPVDAPTLAVRGGFVLRPWQPDDVDAVFEICQDPEIQRWTPAPTPYTRADAQRVVDRGLTSWAAGVGGFFALADAQTDELAAWFGFVALQEEPASAELGYWLAAPFRGRGLATRALNALVDYSFDVVGLDSVYLRIDAANAASAGVAIRAGFELTASSVTDDRTPEPLDTYTRYSAA</sequence>
<dbReference type="Gene3D" id="3.40.630.30">
    <property type="match status" value="1"/>
</dbReference>
<accession>A0A3L7A4D5</accession>
<keyword evidence="2" id="KW-0808">Transferase</keyword>
<name>A0A3L7A4D5_9MICO</name>
<feature type="domain" description="N-acetyltransferase" evidence="1">
    <location>
        <begin position="18"/>
        <end position="181"/>
    </location>
</feature>
<dbReference type="EMBL" id="RCUX01000008">
    <property type="protein sequence ID" value="RLP74964.1"/>
    <property type="molecule type" value="Genomic_DNA"/>
</dbReference>
<proteinExistence type="predicted"/>
<dbReference type="InterPro" id="IPR051531">
    <property type="entry name" value="N-acetyltransferase"/>
</dbReference>
<evidence type="ECO:0000259" key="1">
    <source>
        <dbReference type="PROSITE" id="PS51186"/>
    </source>
</evidence>
<dbReference type="PANTHER" id="PTHR43792">
    <property type="entry name" value="GNAT FAMILY, PUTATIVE (AFU_ORTHOLOGUE AFUA_3G00765)-RELATED-RELATED"/>
    <property type="match status" value="1"/>
</dbReference>
<dbReference type="Pfam" id="PF13302">
    <property type="entry name" value="Acetyltransf_3"/>
    <property type="match status" value="1"/>
</dbReference>
<dbReference type="InterPro" id="IPR016181">
    <property type="entry name" value="Acyl_CoA_acyltransferase"/>
</dbReference>
<evidence type="ECO:0000313" key="2">
    <source>
        <dbReference type="EMBL" id="RLP74964.1"/>
    </source>
</evidence>
<dbReference type="OrthoDB" id="9795188at2"/>
<dbReference type="GO" id="GO:0016747">
    <property type="term" value="F:acyltransferase activity, transferring groups other than amino-acyl groups"/>
    <property type="evidence" value="ECO:0007669"/>
    <property type="project" value="InterPro"/>
</dbReference>
<reference evidence="2 3" key="1">
    <citation type="submission" date="2018-10" db="EMBL/GenBank/DDBJ databases">
        <authorList>
            <person name="Li J."/>
        </authorList>
    </citation>
    <scope>NUCLEOTIDE SEQUENCE [LARGE SCALE GENOMIC DNA]</scope>
    <source>
        <strain evidence="2 3">IF 016277</strain>
    </source>
</reference>
<dbReference type="SUPFAM" id="SSF55729">
    <property type="entry name" value="Acyl-CoA N-acyltransferases (Nat)"/>
    <property type="match status" value="1"/>
</dbReference>
<protein>
    <submittedName>
        <fullName evidence="2">N-acetyltransferase</fullName>
    </submittedName>
</protein>
<organism evidence="2 3">
    <name type="scientific">Mycetocola tolaasinivorans</name>
    <dbReference type="NCBI Taxonomy" id="76635"/>
    <lineage>
        <taxon>Bacteria</taxon>
        <taxon>Bacillati</taxon>
        <taxon>Actinomycetota</taxon>
        <taxon>Actinomycetes</taxon>
        <taxon>Micrococcales</taxon>
        <taxon>Microbacteriaceae</taxon>
        <taxon>Mycetocola</taxon>
    </lineage>
</organism>
<dbReference type="PROSITE" id="PS51186">
    <property type="entry name" value="GNAT"/>
    <property type="match status" value="1"/>
</dbReference>
<comment type="caution">
    <text evidence="2">The sequence shown here is derived from an EMBL/GenBank/DDBJ whole genome shotgun (WGS) entry which is preliminary data.</text>
</comment>
<evidence type="ECO:0000313" key="3">
    <source>
        <dbReference type="Proteomes" id="UP000272503"/>
    </source>
</evidence>